<feature type="DNA-binding region" description="H-T-H motif" evidence="4">
    <location>
        <begin position="35"/>
        <end position="54"/>
    </location>
</feature>
<dbReference type="PANTHER" id="PTHR43479:SF11">
    <property type="entry name" value="ACREF_ENVCD OPERON REPRESSOR-RELATED"/>
    <property type="match status" value="1"/>
</dbReference>
<keyword evidence="3" id="KW-0804">Transcription</keyword>
<dbReference type="FunFam" id="1.10.10.60:FF:000141">
    <property type="entry name" value="TetR family transcriptional regulator"/>
    <property type="match status" value="1"/>
</dbReference>
<evidence type="ECO:0000256" key="1">
    <source>
        <dbReference type="ARBA" id="ARBA00023015"/>
    </source>
</evidence>
<dbReference type="AlphaFoldDB" id="A0A8J6N6I0"/>
<dbReference type="Proteomes" id="UP000603545">
    <property type="component" value="Unassembled WGS sequence"/>
</dbReference>
<reference evidence="6 7" key="1">
    <citation type="submission" date="2020-08" db="EMBL/GenBank/DDBJ databases">
        <title>Bridging the membrane lipid divide: bacteria of the FCB group superphylum have the potential to synthesize archaeal ether lipids.</title>
        <authorList>
            <person name="Villanueva L."/>
            <person name="Von Meijenfeldt F.A.B."/>
            <person name="Westbye A.B."/>
            <person name="Yadav S."/>
            <person name="Hopmans E.C."/>
            <person name="Dutilh B.E."/>
            <person name="Sinninghe Damste J.S."/>
        </authorList>
    </citation>
    <scope>NUCLEOTIDE SEQUENCE [LARGE SCALE GENOMIC DNA]</scope>
    <source>
        <strain evidence="6">NIOZ-UU82</strain>
    </source>
</reference>
<accession>A0A8J6N6I0</accession>
<dbReference type="GO" id="GO:0003677">
    <property type="term" value="F:DNA binding"/>
    <property type="evidence" value="ECO:0007669"/>
    <property type="project" value="UniProtKB-UniRule"/>
</dbReference>
<evidence type="ECO:0000256" key="2">
    <source>
        <dbReference type="ARBA" id="ARBA00023125"/>
    </source>
</evidence>
<dbReference type="SUPFAM" id="SSF46689">
    <property type="entry name" value="Homeodomain-like"/>
    <property type="match status" value="1"/>
</dbReference>
<dbReference type="InterPro" id="IPR036271">
    <property type="entry name" value="Tet_transcr_reg_TetR-rel_C_sf"/>
</dbReference>
<gene>
    <name evidence="6" type="ORF">H8E80_01175</name>
</gene>
<evidence type="ECO:0000259" key="5">
    <source>
        <dbReference type="PROSITE" id="PS50977"/>
    </source>
</evidence>
<evidence type="ECO:0000256" key="4">
    <source>
        <dbReference type="PROSITE-ProRule" id="PRU00335"/>
    </source>
</evidence>
<evidence type="ECO:0000313" key="7">
    <source>
        <dbReference type="Proteomes" id="UP000603545"/>
    </source>
</evidence>
<name>A0A8J6N6I0_9BACT</name>
<dbReference type="PRINTS" id="PR00455">
    <property type="entry name" value="HTHTETR"/>
</dbReference>
<dbReference type="InterPro" id="IPR009057">
    <property type="entry name" value="Homeodomain-like_sf"/>
</dbReference>
<dbReference type="InterPro" id="IPR001647">
    <property type="entry name" value="HTH_TetR"/>
</dbReference>
<dbReference type="PROSITE" id="PS50977">
    <property type="entry name" value="HTH_TETR_2"/>
    <property type="match status" value="1"/>
</dbReference>
<dbReference type="PANTHER" id="PTHR43479">
    <property type="entry name" value="ACREF/ENVCD OPERON REPRESSOR-RELATED"/>
    <property type="match status" value="1"/>
</dbReference>
<keyword evidence="1" id="KW-0805">Transcription regulation</keyword>
<sequence>MGIQERKERERGRRRQQIMIAAKKVFYTKGFAKVKMEDIAKEAELSPGTLYLYFKSKDELCASLSLRILQYLNIRLRHVSAEKGLDGQQKLEALKDAIIDVYEFDPLILINLLRLQSSEILKNLSPQLLADIKELFNSSLGAMSDIFNEEINKGVLIDKKPEVLADLLWALFSGIVLWGENKKIMGNNKDYLKQALKTAFEVFFLGIKRENRI</sequence>
<protein>
    <submittedName>
        <fullName evidence="6">TetR/AcrR family transcriptional regulator</fullName>
    </submittedName>
</protein>
<dbReference type="InterPro" id="IPR050624">
    <property type="entry name" value="HTH-type_Tx_Regulator"/>
</dbReference>
<feature type="domain" description="HTH tetR-type" evidence="5">
    <location>
        <begin position="12"/>
        <end position="72"/>
    </location>
</feature>
<keyword evidence="2 4" id="KW-0238">DNA-binding</keyword>
<dbReference type="EMBL" id="JACNLL010000016">
    <property type="protein sequence ID" value="MBC8198647.1"/>
    <property type="molecule type" value="Genomic_DNA"/>
</dbReference>
<evidence type="ECO:0000313" key="6">
    <source>
        <dbReference type="EMBL" id="MBC8198647.1"/>
    </source>
</evidence>
<comment type="caution">
    <text evidence="6">The sequence shown here is derived from an EMBL/GenBank/DDBJ whole genome shotgun (WGS) entry which is preliminary data.</text>
</comment>
<proteinExistence type="predicted"/>
<organism evidence="6 7">
    <name type="scientific">Candidatus Desulfaltia bathyphila</name>
    <dbReference type="NCBI Taxonomy" id="2841697"/>
    <lineage>
        <taxon>Bacteria</taxon>
        <taxon>Pseudomonadati</taxon>
        <taxon>Thermodesulfobacteriota</taxon>
        <taxon>Desulfobacteria</taxon>
        <taxon>Desulfobacterales</taxon>
        <taxon>Desulfobacterales incertae sedis</taxon>
        <taxon>Candidatus Desulfaltia</taxon>
    </lineage>
</organism>
<dbReference type="Gene3D" id="1.10.357.10">
    <property type="entry name" value="Tetracycline Repressor, domain 2"/>
    <property type="match status" value="1"/>
</dbReference>
<dbReference type="Pfam" id="PF00440">
    <property type="entry name" value="TetR_N"/>
    <property type="match status" value="1"/>
</dbReference>
<evidence type="ECO:0000256" key="3">
    <source>
        <dbReference type="ARBA" id="ARBA00023163"/>
    </source>
</evidence>
<dbReference type="SUPFAM" id="SSF48498">
    <property type="entry name" value="Tetracyclin repressor-like, C-terminal domain"/>
    <property type="match status" value="1"/>
</dbReference>